<comment type="catalytic activity">
    <reaction evidence="1">
        <text>Endonucleolytic cleavage of RNA, removing 5'-extranucleotides from tRNA precursor.</text>
        <dbReference type="EC" id="3.1.26.5"/>
    </reaction>
</comment>
<evidence type="ECO:0000313" key="16">
    <source>
        <dbReference type="EMBL" id="CAG9288807.1"/>
    </source>
</evidence>
<evidence type="ECO:0000256" key="10">
    <source>
        <dbReference type="ARBA" id="ARBA00022833"/>
    </source>
</evidence>
<keyword evidence="14" id="KW-0732">Signal</keyword>
<evidence type="ECO:0000256" key="6">
    <source>
        <dbReference type="ARBA" id="ARBA00022694"/>
    </source>
</evidence>
<dbReference type="InterPro" id="IPR031595">
    <property type="entry name" value="PRORP_C"/>
</dbReference>
<gene>
    <name evidence="16" type="ORF">PTTT1_LOCUS39665</name>
</gene>
<dbReference type="Gene3D" id="3.40.50.11980">
    <property type="match status" value="1"/>
</dbReference>
<accession>A0A8J9X5A5</accession>
<dbReference type="Gene3D" id="1.25.40.10">
    <property type="entry name" value="Tetratricopeptide repeat domain"/>
    <property type="match status" value="1"/>
</dbReference>
<dbReference type="Pfam" id="PF16953">
    <property type="entry name" value="PRORP"/>
    <property type="match status" value="1"/>
</dbReference>
<dbReference type="GO" id="GO:0046872">
    <property type="term" value="F:metal ion binding"/>
    <property type="evidence" value="ECO:0007669"/>
    <property type="project" value="UniProtKB-KW"/>
</dbReference>
<dbReference type="GO" id="GO:0005739">
    <property type="term" value="C:mitochondrion"/>
    <property type="evidence" value="ECO:0007669"/>
    <property type="project" value="UniProtKB-SubCell"/>
</dbReference>
<dbReference type="Proteomes" id="UP000836788">
    <property type="component" value="Chromosome 3"/>
</dbReference>
<dbReference type="GO" id="GO:0004526">
    <property type="term" value="F:ribonuclease P activity"/>
    <property type="evidence" value="ECO:0007669"/>
    <property type="project" value="UniProtKB-EC"/>
</dbReference>
<evidence type="ECO:0000256" key="3">
    <source>
        <dbReference type="ARBA" id="ARBA00004173"/>
    </source>
</evidence>
<dbReference type="InterPro" id="IPR011990">
    <property type="entry name" value="TPR-like_helical_dom_sf"/>
</dbReference>
<name>A0A8J9X5A5_PHATR</name>
<dbReference type="EC" id="3.1.26.5" evidence="5"/>
<evidence type="ECO:0000256" key="2">
    <source>
        <dbReference type="ARBA" id="ARBA00001946"/>
    </source>
</evidence>
<evidence type="ECO:0000256" key="4">
    <source>
        <dbReference type="ARBA" id="ARBA00007626"/>
    </source>
</evidence>
<evidence type="ECO:0000256" key="8">
    <source>
        <dbReference type="ARBA" id="ARBA00022723"/>
    </source>
</evidence>
<keyword evidence="7" id="KW-0540">Nuclease</keyword>
<evidence type="ECO:0000256" key="14">
    <source>
        <dbReference type="SAM" id="SignalP"/>
    </source>
</evidence>
<dbReference type="PANTHER" id="PTHR13547">
    <property type="match status" value="1"/>
</dbReference>
<dbReference type="AlphaFoldDB" id="A0A8J9X5A5"/>
<keyword evidence="6" id="KW-0819">tRNA processing</keyword>
<keyword evidence="11" id="KW-0460">Magnesium</keyword>
<evidence type="ECO:0000256" key="11">
    <source>
        <dbReference type="ARBA" id="ARBA00022842"/>
    </source>
</evidence>
<keyword evidence="8" id="KW-0479">Metal-binding</keyword>
<sequence length="690" mass="78645">MGKGKRPSISLFAFLQATFSVVSIQAFQMPTTCRTMSTVVSYRETYPQHPCFSQQRYNSHICMEPGIIQVEELSDQDTFCSYINCMKEIVENQRVVKKCSLDECKPVQEYLFSSQSLLSLPDISVDGFKDRLRDQKRQFLEETGFSEEQYEYLVRCLAYLGDRCAKIQQIAPALIAWKKMRESGMKPRERFVSTYMYVLSLDERNVQACFETATFHDVLFEPTEKSIFLRIKTLISQSDAKTAEYILSSLPDRQGKSSEWKKLRTFLPILSHYCDVGDMISALNLFRKMRKSEGVIFDSETYGLLIGALARRGYFIPGGLSVDGASTLGSLEMGGPALFDTISTEMAEDLLELSLDAAETILDGFVSGFAGENSYEFDCVTDKCINVSPLLTIGRVTVNETSAVCPATGANLRLFALTEEQRISVHDTLLEMAAVQHEDFSEKLKARNQNFKGRGDSERARRNLFEFSEWLREHEGEPFTAIVDGANVAYAGHGNVHYSQVQLVVDKLEDMGEKVLVVMPSKYVGEKFYVAGIDSVQQLSEREVGIMNGLLDEGKMYQVPAACLDDYYWMLASVANQTEHQLHVSIDNRQRRFPGLRPMLVTNDQMRDHKLALLEKRLFRRWTSCHIVNYDLESYSENEWQDRDVRFVPTDFFSREIQGNEVGGERSSTVWHYPVTGWEGSDRLCINIRR</sequence>
<organism evidence="16">
    <name type="scientific">Phaeodactylum tricornutum</name>
    <name type="common">Diatom</name>
    <dbReference type="NCBI Taxonomy" id="2850"/>
    <lineage>
        <taxon>Eukaryota</taxon>
        <taxon>Sar</taxon>
        <taxon>Stramenopiles</taxon>
        <taxon>Ochrophyta</taxon>
        <taxon>Bacillariophyta</taxon>
        <taxon>Bacillariophyceae</taxon>
        <taxon>Bacillariophycidae</taxon>
        <taxon>Naviculales</taxon>
        <taxon>Phaeodactylaceae</taxon>
        <taxon>Phaeodactylum</taxon>
    </lineage>
</organism>
<evidence type="ECO:0000256" key="13">
    <source>
        <dbReference type="ARBA" id="ARBA00023128"/>
    </source>
</evidence>
<evidence type="ECO:0000259" key="15">
    <source>
        <dbReference type="Pfam" id="PF16953"/>
    </source>
</evidence>
<comment type="cofactor">
    <cofactor evidence="2">
        <name>Mg(2+)</name>
        <dbReference type="ChEBI" id="CHEBI:18420"/>
    </cofactor>
</comment>
<reference evidence="16" key="1">
    <citation type="submission" date="2022-02" db="EMBL/GenBank/DDBJ databases">
        <authorList>
            <person name="Giguere J D."/>
        </authorList>
    </citation>
    <scope>NUCLEOTIDE SEQUENCE</scope>
    <source>
        <strain evidence="16">CCAP 1055/1</strain>
    </source>
</reference>
<dbReference type="EMBL" id="OU594944">
    <property type="protein sequence ID" value="CAG9288807.1"/>
    <property type="molecule type" value="Genomic_DNA"/>
</dbReference>
<feature type="domain" description="PRORP" evidence="15">
    <location>
        <begin position="458"/>
        <end position="627"/>
    </location>
</feature>
<keyword evidence="13" id="KW-0496">Mitochondrion</keyword>
<evidence type="ECO:0000256" key="9">
    <source>
        <dbReference type="ARBA" id="ARBA00022801"/>
    </source>
</evidence>
<protein>
    <recommendedName>
        <fullName evidence="5">ribonuclease P</fullName>
        <ecNumber evidence="5">3.1.26.5</ecNumber>
    </recommendedName>
</protein>
<evidence type="ECO:0000256" key="5">
    <source>
        <dbReference type="ARBA" id="ARBA00012179"/>
    </source>
</evidence>
<evidence type="ECO:0000256" key="1">
    <source>
        <dbReference type="ARBA" id="ARBA00000928"/>
    </source>
</evidence>
<feature type="signal peptide" evidence="14">
    <location>
        <begin position="1"/>
        <end position="26"/>
    </location>
</feature>
<keyword evidence="12" id="KW-0809">Transit peptide</keyword>
<feature type="chain" id="PRO_5035442846" description="ribonuclease P" evidence="14">
    <location>
        <begin position="27"/>
        <end position="690"/>
    </location>
</feature>
<dbReference type="PANTHER" id="PTHR13547:SF1">
    <property type="entry name" value="MITOCHONDRIAL RIBONUCLEASE P CATALYTIC SUBUNIT"/>
    <property type="match status" value="1"/>
</dbReference>
<evidence type="ECO:0000256" key="12">
    <source>
        <dbReference type="ARBA" id="ARBA00022946"/>
    </source>
</evidence>
<comment type="similarity">
    <text evidence="4">Belongs to the PPR family. P subfamily.</text>
</comment>
<keyword evidence="10" id="KW-0862">Zinc</keyword>
<proteinExistence type="inferred from homology"/>
<evidence type="ECO:0000256" key="7">
    <source>
        <dbReference type="ARBA" id="ARBA00022722"/>
    </source>
</evidence>
<comment type="subcellular location">
    <subcellularLocation>
        <location evidence="3">Mitochondrion</location>
    </subcellularLocation>
</comment>
<dbReference type="GO" id="GO:0001682">
    <property type="term" value="P:tRNA 5'-leader removal"/>
    <property type="evidence" value="ECO:0007669"/>
    <property type="project" value="TreeGrafter"/>
</dbReference>
<keyword evidence="9" id="KW-0378">Hydrolase</keyword>